<dbReference type="EMBL" id="SDMP01000020">
    <property type="protein sequence ID" value="RYQ83582.1"/>
    <property type="molecule type" value="Genomic_DNA"/>
</dbReference>
<dbReference type="SUPFAM" id="SSF54277">
    <property type="entry name" value="CAD &amp; PB1 domains"/>
    <property type="match status" value="1"/>
</dbReference>
<dbReference type="PANTHER" id="PTHR46183:SF4">
    <property type="entry name" value="PROTEIN PHOX4"/>
    <property type="match status" value="1"/>
</dbReference>
<evidence type="ECO:0000256" key="2">
    <source>
        <dbReference type="ARBA" id="ARBA00022803"/>
    </source>
</evidence>
<name>A0A444X1X3_ARAHY</name>
<protein>
    <recommendedName>
        <fullName evidence="3">PB1 domain-containing protein</fullName>
    </recommendedName>
</protein>
<comment type="caution">
    <text evidence="4">The sequence shown here is derived from an EMBL/GenBank/DDBJ whole genome shotgun (WGS) entry which is preliminary data.</text>
</comment>
<evidence type="ECO:0000256" key="1">
    <source>
        <dbReference type="ARBA" id="ARBA00022737"/>
    </source>
</evidence>
<accession>A0A444X1X3</accession>
<keyword evidence="2" id="KW-0802">TPR repeat</keyword>
<dbReference type="Pfam" id="PF00564">
    <property type="entry name" value="PB1"/>
    <property type="match status" value="1"/>
</dbReference>
<gene>
    <name evidence="4" type="ORF">Ahy_B10g102322</name>
</gene>
<dbReference type="AlphaFoldDB" id="A0A444X1X3"/>
<dbReference type="Proteomes" id="UP000289738">
    <property type="component" value="Chromosome B10"/>
</dbReference>
<evidence type="ECO:0000313" key="5">
    <source>
        <dbReference type="Proteomes" id="UP000289738"/>
    </source>
</evidence>
<dbReference type="InterPro" id="IPR044517">
    <property type="entry name" value="PHOX1-4"/>
</dbReference>
<evidence type="ECO:0000313" key="4">
    <source>
        <dbReference type="EMBL" id="RYQ83582.1"/>
    </source>
</evidence>
<sequence length="210" mass="24265">MPCLPAEAEKLEIDLHVAHRRSVISTFVPFGVVEFDNDEAVQEVVCYGIIRFWLISYYELWSHASAAGSIDEIEIALATIAEPPVARLRKVVKENLKKKKGHHQKSDEKMEEDKEVVHKEVVQTDHVQENVKSHVKDEDKEVVKNPTEKHNLEARPVKRRETAVTRTVKFIFGEDIRWAQLPVNCSLTMIRDTIKDRFPQLKSVLVKYKD</sequence>
<organism evidence="4 5">
    <name type="scientific">Arachis hypogaea</name>
    <name type="common">Peanut</name>
    <dbReference type="NCBI Taxonomy" id="3818"/>
    <lineage>
        <taxon>Eukaryota</taxon>
        <taxon>Viridiplantae</taxon>
        <taxon>Streptophyta</taxon>
        <taxon>Embryophyta</taxon>
        <taxon>Tracheophyta</taxon>
        <taxon>Spermatophyta</taxon>
        <taxon>Magnoliopsida</taxon>
        <taxon>eudicotyledons</taxon>
        <taxon>Gunneridae</taxon>
        <taxon>Pentapetalae</taxon>
        <taxon>rosids</taxon>
        <taxon>fabids</taxon>
        <taxon>Fabales</taxon>
        <taxon>Fabaceae</taxon>
        <taxon>Papilionoideae</taxon>
        <taxon>50 kb inversion clade</taxon>
        <taxon>dalbergioids sensu lato</taxon>
        <taxon>Dalbergieae</taxon>
        <taxon>Pterocarpus clade</taxon>
        <taxon>Arachis</taxon>
    </lineage>
</organism>
<dbReference type="Gramene" id="arahy.Tifrunner.gnm2.ann2.Ah20g178800.1">
    <property type="protein sequence ID" value="arahy.Tifrunner.gnm2.ann2.Ah20g178800.1-CDS"/>
    <property type="gene ID" value="arahy.Tifrunner.gnm2.ann2.Ah20g178800"/>
</dbReference>
<dbReference type="InterPro" id="IPR000270">
    <property type="entry name" value="PB1_dom"/>
</dbReference>
<reference evidence="4 5" key="1">
    <citation type="submission" date="2019-01" db="EMBL/GenBank/DDBJ databases">
        <title>Sequencing of cultivated peanut Arachis hypogaea provides insights into genome evolution and oil improvement.</title>
        <authorList>
            <person name="Chen X."/>
        </authorList>
    </citation>
    <scope>NUCLEOTIDE SEQUENCE [LARGE SCALE GENOMIC DNA]</scope>
    <source>
        <strain evidence="5">cv. Fuhuasheng</strain>
        <tissue evidence="4">Leaves</tissue>
    </source>
</reference>
<dbReference type="PANTHER" id="PTHR46183">
    <property type="entry name" value="PROTEIN CLMP1"/>
    <property type="match status" value="1"/>
</dbReference>
<keyword evidence="5" id="KW-1185">Reference proteome</keyword>
<dbReference type="STRING" id="3818.A0A444X1X3"/>
<keyword evidence="1" id="KW-0677">Repeat</keyword>
<feature type="domain" description="PB1" evidence="3">
    <location>
        <begin position="165"/>
        <end position="210"/>
    </location>
</feature>
<proteinExistence type="predicted"/>
<evidence type="ECO:0000259" key="3">
    <source>
        <dbReference type="Pfam" id="PF00564"/>
    </source>
</evidence>